<accession>A0AAD0LFJ8</accession>
<organism evidence="1 2">
    <name type="scientific">Pseudomonas putida</name>
    <name type="common">Arthrobacter siderocapsulatus</name>
    <dbReference type="NCBI Taxonomy" id="303"/>
    <lineage>
        <taxon>Bacteria</taxon>
        <taxon>Pseudomonadati</taxon>
        <taxon>Pseudomonadota</taxon>
        <taxon>Gammaproteobacteria</taxon>
        <taxon>Pseudomonadales</taxon>
        <taxon>Pseudomonadaceae</taxon>
        <taxon>Pseudomonas</taxon>
    </lineage>
</organism>
<dbReference type="AlphaFoldDB" id="A0AAD0LFJ8"/>
<dbReference type="EMBL" id="CP030750">
    <property type="protein sequence ID" value="AXA27624.1"/>
    <property type="molecule type" value="Genomic_DNA"/>
</dbReference>
<sequence>MRNHGGVVRSSAEGIPQPWMDELNDQMAMISDPEGRSAVMTEMAISAHRRQDIGAGALAEMLELAEAARLWAHAEREAE</sequence>
<proteinExistence type="predicted"/>
<dbReference type="Proteomes" id="UP000251617">
    <property type="component" value="Chromosome"/>
</dbReference>
<name>A0AAD0LFJ8_PSEPU</name>
<reference evidence="1 2" key="1">
    <citation type="submission" date="2018-06" db="EMBL/GenBank/DDBJ databases">
        <title>The genome of Pseudomonas putida NX-1, a lignin degrader.</title>
        <authorList>
            <person name="Xu Z."/>
        </authorList>
    </citation>
    <scope>NUCLEOTIDE SEQUENCE [LARGE SCALE GENOMIC DNA]</scope>
    <source>
        <strain evidence="1 2">NX-1</strain>
    </source>
</reference>
<evidence type="ECO:0000313" key="2">
    <source>
        <dbReference type="Proteomes" id="UP000251617"/>
    </source>
</evidence>
<gene>
    <name evidence="1" type="ORF">C1S65_16375</name>
</gene>
<evidence type="ECO:0000313" key="1">
    <source>
        <dbReference type="EMBL" id="AXA27624.1"/>
    </source>
</evidence>
<protein>
    <submittedName>
        <fullName evidence="1">Uncharacterized protein</fullName>
    </submittedName>
</protein>